<reference evidence="1" key="1">
    <citation type="submission" date="2013-07" db="EMBL/GenBank/DDBJ databases">
        <title>Sub-species coevolution in mutualistic symbiosis.</title>
        <authorList>
            <person name="Murfin K."/>
            <person name="Klassen J."/>
            <person name="Lee M."/>
            <person name="Forst S."/>
            <person name="Stock P."/>
            <person name="Goodrich-Blair H."/>
        </authorList>
    </citation>
    <scope>NUCLEOTIDE SEQUENCE [LARGE SCALE GENOMIC DNA]</scope>
    <source>
        <strain evidence="1">Kraussei Becker Underwood</strain>
    </source>
</reference>
<dbReference type="RefSeq" id="WP_038196667.1">
    <property type="nucleotide sequence ID" value="NZ_CAWLXS010000257.1"/>
</dbReference>
<organism evidence="1 2">
    <name type="scientific">Xenorhabdus bovienii str. kraussei Becker Underwood</name>
    <dbReference type="NCBI Taxonomy" id="1398204"/>
    <lineage>
        <taxon>Bacteria</taxon>
        <taxon>Pseudomonadati</taxon>
        <taxon>Pseudomonadota</taxon>
        <taxon>Gammaproteobacteria</taxon>
        <taxon>Enterobacterales</taxon>
        <taxon>Morganellaceae</taxon>
        <taxon>Xenorhabdus</taxon>
    </lineage>
</organism>
<proteinExistence type="predicted"/>
<gene>
    <name evidence="1" type="ORF">XBKB1_2630004</name>
</gene>
<protein>
    <recommendedName>
        <fullName evidence="3">ISKra4 family transposase</fullName>
    </recommendedName>
</protein>
<evidence type="ECO:0000313" key="2">
    <source>
        <dbReference type="Proteomes" id="UP000028493"/>
    </source>
</evidence>
<sequence length="468" mass="53643">MQFTIQIAVADESGHSHTETLFRVEKQSDTPNDIGLSLSESKLLLNAIQQSVIQKQAAEYLSEHRACPHCQRNRRIKGKQTILYRTLFGIIPVEGFRVYRCACEKHSTHTVSLLNNWCDTHTHPELRYIETRWASLMSYGLTANLLKDILPVGERCNAATVRNHLCQTAKRQEAELDGLPDFLPGDPREWEKLPKPGKPMAVGIDGGYVRNRDDRKHHFEIIAGKSFSATVPAKRFGFVQCLENHPRRKLLAQLSSQGMQANQQITFLSDGADNLRDLQFNLYPESQHVLDWFHITMRLTVLKQYAKGVSKNAPELGAELLDVLTSTKWSIWHGNVDKALEYLDHCALICDDDTLHYENHKSLLKHLDEMYTYIENNSMMIPNYGEMYRYGEPISSSFVESAINEVIAKRMVKKQQMQWSQQGAHYLLQTRTAVLNNDLKARFEHWYPGIKLGEETERYLTEAEAIAA</sequence>
<comment type="caution">
    <text evidence="1">The sequence shown here is derived from an EMBL/GenBank/DDBJ whole genome shotgun (WGS) entry which is preliminary data.</text>
</comment>
<dbReference type="HOGENOM" id="CLU_047254_1_1_6"/>
<evidence type="ECO:0000313" key="1">
    <source>
        <dbReference type="EMBL" id="CDH24329.1"/>
    </source>
</evidence>
<dbReference type="AlphaFoldDB" id="A0A077PWR5"/>
<dbReference type="NCBIfam" id="NF033572">
    <property type="entry name" value="transpos_ISKra4"/>
    <property type="match status" value="1"/>
</dbReference>
<dbReference type="Proteomes" id="UP000028493">
    <property type="component" value="Unassembled WGS sequence"/>
</dbReference>
<accession>A0A077PWR5</accession>
<evidence type="ECO:0008006" key="3">
    <source>
        <dbReference type="Google" id="ProtNLM"/>
    </source>
</evidence>
<dbReference type="EMBL" id="CBSZ010000183">
    <property type="protein sequence ID" value="CDH24329.1"/>
    <property type="molecule type" value="Genomic_DNA"/>
</dbReference>
<name>A0A077PWR5_XENBV</name>